<protein>
    <submittedName>
        <fullName evidence="3">Uncharacterized protein</fullName>
    </submittedName>
</protein>
<dbReference type="RefSeq" id="WP_272734922.1">
    <property type="nucleotide sequence ID" value="NZ_CP116942.1"/>
</dbReference>
<organism evidence="3 4">
    <name type="scientific">Iamia majanohamensis</name>
    <dbReference type="NCBI Taxonomy" id="467976"/>
    <lineage>
        <taxon>Bacteria</taxon>
        <taxon>Bacillati</taxon>
        <taxon>Actinomycetota</taxon>
        <taxon>Acidimicrobiia</taxon>
        <taxon>Acidimicrobiales</taxon>
        <taxon>Iamiaceae</taxon>
        <taxon>Iamia</taxon>
    </lineage>
</organism>
<dbReference type="AlphaFoldDB" id="A0AAE9Y3K5"/>
<dbReference type="Proteomes" id="UP001216390">
    <property type="component" value="Chromosome"/>
</dbReference>
<feature type="transmembrane region" description="Helical" evidence="2">
    <location>
        <begin position="105"/>
        <end position="123"/>
    </location>
</feature>
<evidence type="ECO:0000313" key="4">
    <source>
        <dbReference type="Proteomes" id="UP001216390"/>
    </source>
</evidence>
<feature type="transmembrane region" description="Helical" evidence="2">
    <location>
        <begin position="221"/>
        <end position="242"/>
    </location>
</feature>
<gene>
    <name evidence="3" type="ORF">PO878_12910</name>
</gene>
<evidence type="ECO:0000256" key="2">
    <source>
        <dbReference type="SAM" id="Phobius"/>
    </source>
</evidence>
<evidence type="ECO:0000313" key="3">
    <source>
        <dbReference type="EMBL" id="WCO65397.1"/>
    </source>
</evidence>
<name>A0AAE9Y3K5_9ACTN</name>
<sequence length="369" mass="37536">MAQVRSRPVPEGPDAPEPGVPAGRPASTRLAPGWLLALMVANTVTAIGLFGDIARHVSLAATLEGDAFLAGWHLVLYGGVAGGALVLGALAFVHGPAAPWRALPAATAGVAVLTLGGTTDLLWHEAYGVEAAFQALVSPPHLLIFAGLVMLMVAPVAAVVEGPSRPVDAVRSVVLALSLTSLLLVVSLFTGYLTPLVGGSEFQAGAYQEPLIGTSLLDYDISRGLGVSLWFSALISLVVVGVRSRAAPVAGTWTLTFGLLGLAPLVATGTVTLPLTFGLVTFGLVSDLTATRRRPHPLATGLAAASLWAVLFAGVAGRGDLIWNQELWGGVVTSSFLVGAAVGAALRWIAAPTRPQVVAAEAPAGDGTP</sequence>
<proteinExistence type="predicted"/>
<feature type="transmembrane region" description="Helical" evidence="2">
    <location>
        <begin position="143"/>
        <end position="160"/>
    </location>
</feature>
<reference evidence="3" key="1">
    <citation type="submission" date="2023-01" db="EMBL/GenBank/DDBJ databases">
        <title>The diversity of Class Acidimicrobiia in South China Sea sediment environments and the proposal of Iamia marina sp. nov., a novel species of the genus Iamia.</title>
        <authorList>
            <person name="He Y."/>
            <person name="Tian X."/>
        </authorList>
    </citation>
    <scope>NUCLEOTIDE SEQUENCE</scope>
    <source>
        <strain evidence="3">DSM 19957</strain>
    </source>
</reference>
<keyword evidence="2" id="KW-1133">Transmembrane helix</keyword>
<feature type="compositionally biased region" description="Pro residues" evidence="1">
    <location>
        <begin position="10"/>
        <end position="19"/>
    </location>
</feature>
<feature type="region of interest" description="Disordered" evidence="1">
    <location>
        <begin position="1"/>
        <end position="25"/>
    </location>
</feature>
<feature type="transmembrane region" description="Helical" evidence="2">
    <location>
        <begin position="327"/>
        <end position="346"/>
    </location>
</feature>
<evidence type="ECO:0000256" key="1">
    <source>
        <dbReference type="SAM" id="MobiDB-lite"/>
    </source>
</evidence>
<dbReference type="EMBL" id="CP116942">
    <property type="protein sequence ID" value="WCO65397.1"/>
    <property type="molecule type" value="Genomic_DNA"/>
</dbReference>
<accession>A0AAE9Y3K5</accession>
<feature type="transmembrane region" description="Helical" evidence="2">
    <location>
        <begin position="249"/>
        <end position="267"/>
    </location>
</feature>
<feature type="transmembrane region" description="Helical" evidence="2">
    <location>
        <begin position="34"/>
        <end position="54"/>
    </location>
</feature>
<feature type="transmembrane region" description="Helical" evidence="2">
    <location>
        <begin position="172"/>
        <end position="193"/>
    </location>
</feature>
<feature type="transmembrane region" description="Helical" evidence="2">
    <location>
        <begin position="74"/>
        <end position="93"/>
    </location>
</feature>
<keyword evidence="2" id="KW-0472">Membrane</keyword>
<keyword evidence="4" id="KW-1185">Reference proteome</keyword>
<keyword evidence="2" id="KW-0812">Transmembrane</keyword>
<feature type="transmembrane region" description="Helical" evidence="2">
    <location>
        <begin position="297"/>
        <end position="315"/>
    </location>
</feature>
<dbReference type="KEGG" id="ima:PO878_12910"/>